<accession>A0A1T4VU14</accession>
<dbReference type="AlphaFoldDB" id="A0A1T4VU14"/>
<dbReference type="RefSeq" id="WP_200805000.1">
    <property type="nucleotide sequence ID" value="NZ_FUXX01000004.1"/>
</dbReference>
<protein>
    <submittedName>
        <fullName evidence="2">Uncharacterized protein</fullName>
    </submittedName>
</protein>
<evidence type="ECO:0000313" key="3">
    <source>
        <dbReference type="Proteomes" id="UP000242432"/>
    </source>
</evidence>
<gene>
    <name evidence="1" type="ORF">SAMN02745213_00360</name>
    <name evidence="2" type="ORF">SAMN02745213_02044</name>
</gene>
<dbReference type="EMBL" id="FUXX01000047">
    <property type="protein sequence ID" value="SKA68504.1"/>
    <property type="molecule type" value="Genomic_DNA"/>
</dbReference>
<reference evidence="3" key="1">
    <citation type="submission" date="2017-02" db="EMBL/GenBank/DDBJ databases">
        <authorList>
            <person name="Varghese N."/>
            <person name="Submissions S."/>
        </authorList>
    </citation>
    <scope>NUCLEOTIDE SEQUENCE [LARGE SCALE GENOMIC DNA]</scope>
    <source>
        <strain evidence="3">DSM 3072</strain>
    </source>
</reference>
<sequence>MTDSSEIKWNYSSYTDKMGRTYIISYYNKWDPLKKQSRVAKRVHVGRLNADTGEVSLSKAFL</sequence>
<organism evidence="2 3">
    <name type="scientific">Succinivibrio dextrinosolvens DSM 3072</name>
    <dbReference type="NCBI Taxonomy" id="1123324"/>
    <lineage>
        <taxon>Bacteria</taxon>
        <taxon>Pseudomonadati</taxon>
        <taxon>Pseudomonadota</taxon>
        <taxon>Gammaproteobacteria</taxon>
        <taxon>Aeromonadales</taxon>
        <taxon>Succinivibrionaceae</taxon>
        <taxon>Succinivibrio</taxon>
    </lineage>
</organism>
<proteinExistence type="predicted"/>
<feature type="non-terminal residue" evidence="2">
    <location>
        <position position="62"/>
    </location>
</feature>
<reference evidence="2" key="2">
    <citation type="submission" date="2017-02" db="EMBL/GenBank/DDBJ databases">
        <authorList>
            <person name="Peterson S.W."/>
        </authorList>
    </citation>
    <scope>NUCLEOTIDE SEQUENCE [LARGE SCALE GENOMIC DNA]</scope>
    <source>
        <strain evidence="2">DSM 3072</strain>
    </source>
</reference>
<dbReference type="EMBL" id="FUXX01000004">
    <property type="protein sequence ID" value="SKA58235.1"/>
    <property type="molecule type" value="Genomic_DNA"/>
</dbReference>
<evidence type="ECO:0000313" key="1">
    <source>
        <dbReference type="EMBL" id="SKA58235.1"/>
    </source>
</evidence>
<dbReference type="Proteomes" id="UP000242432">
    <property type="component" value="Unassembled WGS sequence"/>
</dbReference>
<name>A0A1T4VU14_9GAMM</name>
<keyword evidence="3" id="KW-1185">Reference proteome</keyword>
<evidence type="ECO:0000313" key="2">
    <source>
        <dbReference type="EMBL" id="SKA68504.1"/>
    </source>
</evidence>